<evidence type="ECO:0000313" key="1">
    <source>
        <dbReference type="EMBL" id="KAF7465972.1"/>
    </source>
</evidence>
<dbReference type="GO" id="GO:0001682">
    <property type="term" value="P:tRNA 5'-leader removal"/>
    <property type="evidence" value="ECO:0007669"/>
    <property type="project" value="InterPro"/>
</dbReference>
<dbReference type="AlphaFoldDB" id="A0A5E4B3S1"/>
<dbReference type="GO" id="GO:0000172">
    <property type="term" value="C:ribonuclease MRP complex"/>
    <property type="evidence" value="ECO:0007669"/>
    <property type="project" value="TreeGrafter"/>
</dbReference>
<dbReference type="Pfam" id="PF08584">
    <property type="entry name" value="Ribonuc_P_40"/>
    <property type="match status" value="1"/>
</dbReference>
<dbReference type="Proteomes" id="UP000335636">
    <property type="component" value="Unassembled WGS sequence"/>
</dbReference>
<dbReference type="PANTHER" id="PTHR15396">
    <property type="entry name" value="RIBONUCLEASE P PROTEIN SUBUNIT P40"/>
    <property type="match status" value="1"/>
</dbReference>
<dbReference type="EMBL" id="CABDUW010000224">
    <property type="protein sequence ID" value="VTJ63312.1"/>
    <property type="molecule type" value="Genomic_DNA"/>
</dbReference>
<dbReference type="EMBL" id="WJEC01007870">
    <property type="protein sequence ID" value="KAF7465972.1"/>
    <property type="molecule type" value="Genomic_DNA"/>
</dbReference>
<dbReference type="GO" id="GO:0000447">
    <property type="term" value="P:endonucleolytic cleavage in ITS1 to separate SSU-rRNA from 5.8S rRNA and LSU-rRNA from tricistronic rRNA transcript (SSU-rRNA, 5.8S rRNA, LSU-rRNA)"/>
    <property type="evidence" value="ECO:0007669"/>
    <property type="project" value="TreeGrafter"/>
</dbReference>
<reference evidence="1" key="2">
    <citation type="submission" date="2020-08" db="EMBL/GenBank/DDBJ databases">
        <authorList>
            <person name="Shumante A."/>
            <person name="Zimin A.V."/>
            <person name="Puiu D."/>
            <person name="Salzberg S.L."/>
        </authorList>
    </citation>
    <scope>NUCLEOTIDE SEQUENCE</scope>
    <source>
        <strain evidence="1">WC2-LM</strain>
        <tissue evidence="1">Liver</tissue>
    </source>
</reference>
<proteinExistence type="predicted"/>
<dbReference type="GO" id="GO:0000171">
    <property type="term" value="F:ribonuclease MRP activity"/>
    <property type="evidence" value="ECO:0007669"/>
    <property type="project" value="TreeGrafter"/>
</dbReference>
<dbReference type="PANTHER" id="PTHR15396:SF1">
    <property type="entry name" value="RIBONUCLEASE P PROTEIN SUBUNIT P40"/>
    <property type="match status" value="1"/>
</dbReference>
<dbReference type="Proteomes" id="UP000662637">
    <property type="component" value="Unassembled WGS sequence"/>
</dbReference>
<accession>A0A5E4B3S1</accession>
<name>A0A5E4B3S1_MARMO</name>
<dbReference type="InterPro" id="IPR013893">
    <property type="entry name" value="RNase_P_Rpp40"/>
</dbReference>
<gene>
    <name evidence="1" type="ORF">GHT09_003288</name>
    <name evidence="2" type="ORF">MONAX_5E023759</name>
</gene>
<evidence type="ECO:0000313" key="2">
    <source>
        <dbReference type="EMBL" id="VTJ63312.1"/>
    </source>
</evidence>
<keyword evidence="3" id="KW-1185">Reference proteome</keyword>
<sequence>MATLRRLREAPRHLLVCEKSNFSHDKSRHRHLVETHYHNYRVSFLIPECGMLSKELKNLVTDTGPYYFVKNLPLHELITHEFIHTFVKKGSCYALTYNTNIDEDNTVALLPNGKLILSLDKDTYEETGLQGHPSQYSGRKIMKFIVSIDLMDLSFNLNSKKYERICWSFKEKKPMKFDFLLAWHHTGAEESAMLSFFSKYQIQEHQPKVSMSTLSDLQCPVLQSGELRGEPESSCSALELLDWLGGVFCNADLNNEPDNFISNFCCPQPSTVVAQAHLCTITGFILPEKISVLLEQLCHYFDEPKLAPWVTLSVQGFADSPVSWKENEHGFWKGGEHLYNFVIFNNQDYWLQMAVGANDNCPP</sequence>
<dbReference type="GO" id="GO:0030681">
    <property type="term" value="C:multimeric ribonuclease P complex"/>
    <property type="evidence" value="ECO:0007669"/>
    <property type="project" value="TreeGrafter"/>
</dbReference>
<evidence type="ECO:0000313" key="3">
    <source>
        <dbReference type="Proteomes" id="UP000335636"/>
    </source>
</evidence>
<dbReference type="GO" id="GO:0004526">
    <property type="term" value="F:ribonuclease P activity"/>
    <property type="evidence" value="ECO:0007669"/>
    <property type="project" value="TreeGrafter"/>
</dbReference>
<organism evidence="2 3">
    <name type="scientific">Marmota monax</name>
    <name type="common">Woodchuck</name>
    <dbReference type="NCBI Taxonomy" id="9995"/>
    <lineage>
        <taxon>Eukaryota</taxon>
        <taxon>Metazoa</taxon>
        <taxon>Chordata</taxon>
        <taxon>Craniata</taxon>
        <taxon>Vertebrata</taxon>
        <taxon>Euteleostomi</taxon>
        <taxon>Mammalia</taxon>
        <taxon>Eutheria</taxon>
        <taxon>Euarchontoglires</taxon>
        <taxon>Glires</taxon>
        <taxon>Rodentia</taxon>
        <taxon>Sciuromorpha</taxon>
        <taxon>Sciuridae</taxon>
        <taxon>Xerinae</taxon>
        <taxon>Marmotini</taxon>
        <taxon>Marmota</taxon>
    </lineage>
</organism>
<protein>
    <submittedName>
        <fullName evidence="1">Ribonuclease P protein subunit p40</fullName>
    </submittedName>
</protein>
<reference evidence="2 3" key="1">
    <citation type="submission" date="2019-04" db="EMBL/GenBank/DDBJ databases">
        <authorList>
            <person name="Alioto T."/>
            <person name="Alioto T."/>
        </authorList>
    </citation>
    <scope>NUCLEOTIDE SEQUENCE [LARGE SCALE GENOMIC DNA]</scope>
</reference>